<evidence type="ECO:0000313" key="2">
    <source>
        <dbReference type="Proteomes" id="UP000019376"/>
    </source>
</evidence>
<organism evidence="1 2">
    <name type="scientific">Penicillium oxalicum (strain 114-2 / CGMCC 5302)</name>
    <name type="common">Penicillium decumbens</name>
    <dbReference type="NCBI Taxonomy" id="933388"/>
    <lineage>
        <taxon>Eukaryota</taxon>
        <taxon>Fungi</taxon>
        <taxon>Dikarya</taxon>
        <taxon>Ascomycota</taxon>
        <taxon>Pezizomycotina</taxon>
        <taxon>Eurotiomycetes</taxon>
        <taxon>Eurotiomycetidae</taxon>
        <taxon>Eurotiales</taxon>
        <taxon>Aspergillaceae</taxon>
        <taxon>Penicillium</taxon>
    </lineage>
</organism>
<accession>S7ZDC1</accession>
<keyword evidence="2" id="KW-1185">Reference proteome</keyword>
<dbReference type="EMBL" id="KB644411">
    <property type="protein sequence ID" value="EPS28650.1"/>
    <property type="molecule type" value="Genomic_DNA"/>
</dbReference>
<proteinExistence type="predicted"/>
<protein>
    <submittedName>
        <fullName evidence="1">Uncharacterized protein</fullName>
    </submittedName>
</protein>
<dbReference type="HOGENOM" id="CLU_2813210_0_0_1"/>
<dbReference type="AlphaFoldDB" id="S7ZDC1"/>
<name>S7ZDC1_PENO1</name>
<gene>
    <name evidence="1" type="ORF">PDE_03596</name>
</gene>
<dbReference type="Proteomes" id="UP000019376">
    <property type="component" value="Unassembled WGS sequence"/>
</dbReference>
<reference evidence="1 2" key="1">
    <citation type="journal article" date="2013" name="PLoS ONE">
        <title>Genomic and secretomic analyses reveal unique features of the lignocellulolytic enzyme system of Penicillium decumbens.</title>
        <authorList>
            <person name="Liu G."/>
            <person name="Zhang L."/>
            <person name="Wei X."/>
            <person name="Zou G."/>
            <person name="Qin Y."/>
            <person name="Ma L."/>
            <person name="Li J."/>
            <person name="Zheng H."/>
            <person name="Wang S."/>
            <person name="Wang C."/>
            <person name="Xun L."/>
            <person name="Zhao G.-P."/>
            <person name="Zhou Z."/>
            <person name="Qu Y."/>
        </authorList>
    </citation>
    <scope>NUCLEOTIDE SEQUENCE [LARGE SCALE GENOMIC DNA]</scope>
    <source>
        <strain evidence="2">114-2 / CGMCC 5302</strain>
    </source>
</reference>
<evidence type="ECO:0000313" key="1">
    <source>
        <dbReference type="EMBL" id="EPS28650.1"/>
    </source>
</evidence>
<sequence length="67" mass="7547">MHLSMDSVKRSMVNDDANTHSEVSIFGVLTLFFFFPPSERIRRYLVKLPTGFANASTNVNLKTDQGP</sequence>